<feature type="domain" description="HNH nuclease" evidence="1">
    <location>
        <begin position="78"/>
        <end position="116"/>
    </location>
</feature>
<proteinExistence type="predicted"/>
<dbReference type="AlphaFoldDB" id="A0A0F9H954"/>
<accession>A0A0F9H954</accession>
<dbReference type="SUPFAM" id="SSF54060">
    <property type="entry name" value="His-Me finger endonucleases"/>
    <property type="match status" value="1"/>
</dbReference>
<dbReference type="InterPro" id="IPR003615">
    <property type="entry name" value="HNH_nuc"/>
</dbReference>
<evidence type="ECO:0000313" key="2">
    <source>
        <dbReference type="EMBL" id="KKL78185.1"/>
    </source>
</evidence>
<evidence type="ECO:0000259" key="1">
    <source>
        <dbReference type="Pfam" id="PF13392"/>
    </source>
</evidence>
<comment type="caution">
    <text evidence="2">The sequence shown here is derived from an EMBL/GenBank/DDBJ whole genome shotgun (WGS) entry which is preliminary data.</text>
</comment>
<gene>
    <name evidence="2" type="ORF">LCGC14_2027370</name>
</gene>
<dbReference type="Pfam" id="PF13392">
    <property type="entry name" value="HNH_3"/>
    <property type="match status" value="1"/>
</dbReference>
<organism evidence="2">
    <name type="scientific">marine sediment metagenome</name>
    <dbReference type="NCBI Taxonomy" id="412755"/>
    <lineage>
        <taxon>unclassified sequences</taxon>
        <taxon>metagenomes</taxon>
        <taxon>ecological metagenomes</taxon>
    </lineage>
</organism>
<dbReference type="InterPro" id="IPR044925">
    <property type="entry name" value="His-Me_finger_sf"/>
</dbReference>
<dbReference type="EMBL" id="LAZR01023536">
    <property type="protein sequence ID" value="KKL78185.1"/>
    <property type="molecule type" value="Genomic_DNA"/>
</dbReference>
<reference evidence="2" key="1">
    <citation type="journal article" date="2015" name="Nature">
        <title>Complex archaea that bridge the gap between prokaryotes and eukaryotes.</title>
        <authorList>
            <person name="Spang A."/>
            <person name="Saw J.H."/>
            <person name="Jorgensen S.L."/>
            <person name="Zaremba-Niedzwiedzka K."/>
            <person name="Martijn J."/>
            <person name="Lind A.E."/>
            <person name="van Eijk R."/>
            <person name="Schleper C."/>
            <person name="Guy L."/>
            <person name="Ettema T.J."/>
        </authorList>
    </citation>
    <scope>NUCLEOTIDE SEQUENCE</scope>
</reference>
<dbReference type="Gene3D" id="3.90.75.20">
    <property type="match status" value="1"/>
</dbReference>
<name>A0A0F9H954_9ZZZZ</name>
<protein>
    <recommendedName>
        <fullName evidence="1">HNH nuclease domain-containing protein</fullName>
    </recommendedName>
</protein>
<sequence>MEEMERDSLGRFVKGHCGFSYWKGKNHYEKTKKKISLALKGNKSPEWRGGTYYSNGRKMVYVPDHPNKGRRGYIYESRLIAEKALGRYLKTREVVHHINGIWDDNRNENLLICTNGYHTWLHLKMKRLNIQLS</sequence>